<organism evidence="2 3">
    <name type="scientific">Mycobacterium conspicuum</name>
    <dbReference type="NCBI Taxonomy" id="44010"/>
    <lineage>
        <taxon>Bacteria</taxon>
        <taxon>Bacillati</taxon>
        <taxon>Actinomycetota</taxon>
        <taxon>Actinomycetes</taxon>
        <taxon>Mycobacteriales</taxon>
        <taxon>Mycobacteriaceae</taxon>
        <taxon>Mycobacterium</taxon>
    </lineage>
</organism>
<evidence type="ECO:0000313" key="2">
    <source>
        <dbReference type="EMBL" id="BBZ41272.1"/>
    </source>
</evidence>
<dbReference type="Proteomes" id="UP000467385">
    <property type="component" value="Chromosome"/>
</dbReference>
<evidence type="ECO:0000313" key="3">
    <source>
        <dbReference type="Proteomes" id="UP000467385"/>
    </source>
</evidence>
<protein>
    <submittedName>
        <fullName evidence="2">Uncharacterized protein</fullName>
    </submittedName>
</protein>
<dbReference type="Pfam" id="PF05305">
    <property type="entry name" value="DUF732"/>
    <property type="match status" value="1"/>
</dbReference>
<sequence length="212" mass="21294">MFTGITIRVGSRVSVAVALTGAAILHGGAASADASQDAQFLALLDEQGVPAVSGIPNLIKTAHEVCGELNGGVPLDTVVDEFEDYAKTVTPGADPGRVHRSAIRFVWASAGAYCPNHQVGFTRRQRSGEQVRLASFSQGADVANPDPPLPQVPDAHLVKLPQSAAPTPPKKAPPVVGPPPGIAVGGGGHGGGIGGAAPAPPPMEPGIIALAP</sequence>
<dbReference type="RefSeq" id="WP_085233615.1">
    <property type="nucleotide sequence ID" value="NZ_AP022613.1"/>
</dbReference>
<dbReference type="OrthoDB" id="4752037at2"/>
<reference evidence="2 3" key="1">
    <citation type="journal article" date="2019" name="Emerg. Microbes Infect.">
        <title>Comprehensive subspecies identification of 175 nontuberculous mycobacteria species based on 7547 genomic profiles.</title>
        <authorList>
            <person name="Matsumoto Y."/>
            <person name="Kinjo T."/>
            <person name="Motooka D."/>
            <person name="Nabeya D."/>
            <person name="Jung N."/>
            <person name="Uechi K."/>
            <person name="Horii T."/>
            <person name="Iida T."/>
            <person name="Fujita J."/>
            <person name="Nakamura S."/>
        </authorList>
    </citation>
    <scope>NUCLEOTIDE SEQUENCE [LARGE SCALE GENOMIC DNA]</scope>
    <source>
        <strain evidence="2 3">JCM 14738</strain>
    </source>
</reference>
<feature type="region of interest" description="Disordered" evidence="1">
    <location>
        <begin position="161"/>
        <end position="212"/>
    </location>
</feature>
<accession>A0A1X1T8X1</accession>
<feature type="compositionally biased region" description="Gly residues" evidence="1">
    <location>
        <begin position="183"/>
        <end position="195"/>
    </location>
</feature>
<dbReference type="AlphaFoldDB" id="A0A1X1T8X1"/>
<dbReference type="InterPro" id="IPR007969">
    <property type="entry name" value="DUF732"/>
</dbReference>
<gene>
    <name evidence="2" type="ORF">MCNS_43350</name>
</gene>
<keyword evidence="3" id="KW-1185">Reference proteome</keyword>
<proteinExistence type="predicted"/>
<feature type="compositionally biased region" description="Pro residues" evidence="1">
    <location>
        <begin position="166"/>
        <end position="181"/>
    </location>
</feature>
<dbReference type="EMBL" id="AP022613">
    <property type="protein sequence ID" value="BBZ41272.1"/>
    <property type="molecule type" value="Genomic_DNA"/>
</dbReference>
<evidence type="ECO:0000256" key="1">
    <source>
        <dbReference type="SAM" id="MobiDB-lite"/>
    </source>
</evidence>
<dbReference type="STRING" id="44010.AWC00_15560"/>
<name>A0A1X1T8X1_9MYCO</name>